<reference evidence="2" key="1">
    <citation type="submission" date="2023-06" db="EMBL/GenBank/DDBJ databases">
        <authorList>
            <person name="Delattre M."/>
        </authorList>
    </citation>
    <scope>NUCLEOTIDE SEQUENCE</scope>
    <source>
        <strain evidence="2">AF72</strain>
    </source>
</reference>
<dbReference type="PROSITE" id="PS51257">
    <property type="entry name" value="PROKAR_LIPOPROTEIN"/>
    <property type="match status" value="1"/>
</dbReference>
<dbReference type="EMBL" id="CATQJA010000905">
    <property type="protein sequence ID" value="CAJ0564729.1"/>
    <property type="molecule type" value="Genomic_DNA"/>
</dbReference>
<accession>A0AA36C9N5</accession>
<organism evidence="2 4">
    <name type="scientific">Mesorhabditis spiculigera</name>
    <dbReference type="NCBI Taxonomy" id="96644"/>
    <lineage>
        <taxon>Eukaryota</taxon>
        <taxon>Metazoa</taxon>
        <taxon>Ecdysozoa</taxon>
        <taxon>Nematoda</taxon>
        <taxon>Chromadorea</taxon>
        <taxon>Rhabditida</taxon>
        <taxon>Rhabditina</taxon>
        <taxon>Rhabditomorpha</taxon>
        <taxon>Rhabditoidea</taxon>
        <taxon>Rhabditidae</taxon>
        <taxon>Mesorhabditinae</taxon>
        <taxon>Mesorhabditis</taxon>
    </lineage>
</organism>
<comment type="caution">
    <text evidence="2">The sequence shown here is derived from an EMBL/GenBank/DDBJ whole genome shotgun (WGS) entry which is preliminary data.</text>
</comment>
<dbReference type="AlphaFoldDB" id="A0AA36C9N5"/>
<evidence type="ECO:0000313" key="4">
    <source>
        <dbReference type="Proteomes" id="UP001177023"/>
    </source>
</evidence>
<proteinExistence type="predicted"/>
<evidence type="ECO:0000313" key="2">
    <source>
        <dbReference type="EMBL" id="CAJ0564729.1"/>
    </source>
</evidence>
<protein>
    <submittedName>
        <fullName evidence="2">Uncharacterized protein</fullName>
    </submittedName>
</protein>
<feature type="transmembrane region" description="Helical" evidence="1">
    <location>
        <begin position="12"/>
        <end position="35"/>
    </location>
</feature>
<feature type="non-terminal residue" evidence="2">
    <location>
        <position position="80"/>
    </location>
</feature>
<name>A0AA36C9N5_9BILA</name>
<dbReference type="EMBL" id="CATQJA010002699">
    <property type="protein sequence ID" value="CAJ0584610.1"/>
    <property type="molecule type" value="Genomic_DNA"/>
</dbReference>
<evidence type="ECO:0000256" key="1">
    <source>
        <dbReference type="SAM" id="Phobius"/>
    </source>
</evidence>
<feature type="transmembrane region" description="Helical" evidence="1">
    <location>
        <begin position="41"/>
        <end position="59"/>
    </location>
</feature>
<keyword evidence="1" id="KW-0812">Transmembrane</keyword>
<keyword evidence="4" id="KW-1185">Reference proteome</keyword>
<keyword evidence="1" id="KW-0472">Membrane</keyword>
<evidence type="ECO:0000313" key="3">
    <source>
        <dbReference type="EMBL" id="CAJ0584610.1"/>
    </source>
</evidence>
<keyword evidence="1" id="KW-1133">Transmembrane helix</keyword>
<gene>
    <name evidence="3" type="ORF">MSPICULIGERA_LOCUS22657</name>
    <name evidence="2" type="ORF">MSPICULIGERA_LOCUS3401</name>
</gene>
<sequence length="80" mass="9079">MNSLVRGDHVRVVKFLTLLIIAIGIACCLALLRWLLFEAPWEATGFLVLYGVPVIYLLVRKRQEETQQQPSDPTSVEPLE</sequence>
<dbReference type="Proteomes" id="UP001177023">
    <property type="component" value="Unassembled WGS sequence"/>
</dbReference>